<dbReference type="InterPro" id="IPR046849">
    <property type="entry name" value="E2_motif"/>
</dbReference>
<dbReference type="Proteomes" id="UP000516437">
    <property type="component" value="Chromosome 4"/>
</dbReference>
<name>A0A6A1VUZ3_9ROSI</name>
<feature type="repeat" description="PPR" evidence="2">
    <location>
        <begin position="80"/>
        <end position="114"/>
    </location>
</feature>
<evidence type="ECO:0000256" key="2">
    <source>
        <dbReference type="PROSITE-ProRule" id="PRU00708"/>
    </source>
</evidence>
<feature type="repeat" description="PPR" evidence="2">
    <location>
        <begin position="178"/>
        <end position="212"/>
    </location>
</feature>
<evidence type="ECO:0000256" key="1">
    <source>
        <dbReference type="ARBA" id="ARBA00022737"/>
    </source>
</evidence>
<dbReference type="InterPro" id="IPR046848">
    <property type="entry name" value="E_motif"/>
</dbReference>
<dbReference type="PANTHER" id="PTHR47926">
    <property type="entry name" value="PENTATRICOPEPTIDE REPEAT-CONTAINING PROTEIN"/>
    <property type="match status" value="1"/>
</dbReference>
<dbReference type="PANTHER" id="PTHR47926:SF382">
    <property type="entry name" value="PENTACOTRIPEPTIDE-REPEAT REGION OF PRORP DOMAIN-CONTAINING PROTEIN"/>
    <property type="match status" value="1"/>
</dbReference>
<feature type="repeat" description="PPR" evidence="2">
    <location>
        <begin position="578"/>
        <end position="612"/>
    </location>
</feature>
<sequence>MRRLSQSIKTLLTGGLYSQALKASTASLPDPRLTDQTYALFIKSGQSLDPYLSTTLISQLSKLGDFSRATKLLFDTLNPDTVSFNALLSGFARFRQPRPVFELFNTLRHLGLKPDVFTLSSLVKACETLEENEAAHGVCLRMGFGSGLYLLSGFIENYARAGDVEKAEKCFRECVELDNVVWTAMVCGFVWNEEFEKAKEVFVEIRGLGMELNEFCLTGVLGALIDVRDGEQVHGISLKMGLLCGGSIHLNNALIGMYSRRGNKVAAVRVFDEIADPDVVSWTERIGASCDGLETLELFKILHSEDLDINEYTMISVLSAITSTRLLHSGRQVQALCHKLGLLKVICVSNALVSMYGKCGQMYDARCVFDYMLHRDSVSWNSLIAGYSENGFSSQALEVLSQMLDLSIQPNEYTLASILEVISNTNSVECVMQIHSHMIKCGFMLDGSMVCCLITAYGRCGGIPESKGVFSEIDNINLVNINAMAAALVYAGCHADAIKLFHISRSLHMDVDRTIFSVVLKACGAMTDLVQGRVVHSLCLKFGFEQDNFIESTVVDMYCKCGSIGDAEKAFKITSKDNLAAWNAMIMGYAQHGCFHEVSRLLCKMCESGIEPDEITFLGVLTSCCHAGLVREAYSYLNSMFHLYGIIPRLEHYACMVDLLGRVGLLEDAKRMIDLMPIHPDAYIWQILLSACNIHGNVDLGKVAARKLLELQPQNESAYLLLSNLYASAGMWNAVGKMKKEMKEKVVRKEPGSSWIQVGGSIHYIFAGDTSHPESPEIYMVLRRLYEQIIVSPTLGQNDDFLLEI</sequence>
<dbReference type="InterPro" id="IPR002885">
    <property type="entry name" value="PPR_rpt"/>
</dbReference>
<organism evidence="3 4">
    <name type="scientific">Morella rubra</name>
    <name type="common">Chinese bayberry</name>
    <dbReference type="NCBI Taxonomy" id="262757"/>
    <lineage>
        <taxon>Eukaryota</taxon>
        <taxon>Viridiplantae</taxon>
        <taxon>Streptophyta</taxon>
        <taxon>Embryophyta</taxon>
        <taxon>Tracheophyta</taxon>
        <taxon>Spermatophyta</taxon>
        <taxon>Magnoliopsida</taxon>
        <taxon>eudicotyledons</taxon>
        <taxon>Gunneridae</taxon>
        <taxon>Pentapetalae</taxon>
        <taxon>rosids</taxon>
        <taxon>fabids</taxon>
        <taxon>Fagales</taxon>
        <taxon>Myricaceae</taxon>
        <taxon>Morella</taxon>
    </lineage>
</organism>
<evidence type="ECO:0000313" key="4">
    <source>
        <dbReference type="Proteomes" id="UP000516437"/>
    </source>
</evidence>
<dbReference type="FunFam" id="1.25.40.10:FF:000344">
    <property type="entry name" value="Pentatricopeptide repeat-containing protein"/>
    <property type="match status" value="1"/>
</dbReference>
<dbReference type="Pfam" id="PF20430">
    <property type="entry name" value="Eplus_motif"/>
    <property type="match status" value="1"/>
</dbReference>
<dbReference type="PROSITE" id="PS51375">
    <property type="entry name" value="PPR"/>
    <property type="match status" value="4"/>
</dbReference>
<dbReference type="GO" id="GO:0009451">
    <property type="term" value="P:RNA modification"/>
    <property type="evidence" value="ECO:0007669"/>
    <property type="project" value="InterPro"/>
</dbReference>
<dbReference type="AlphaFoldDB" id="A0A6A1VUZ3"/>
<evidence type="ECO:0000313" key="3">
    <source>
        <dbReference type="EMBL" id="KAB1215358.1"/>
    </source>
</evidence>
<dbReference type="EMBL" id="RXIC02000022">
    <property type="protein sequence ID" value="KAB1215358.1"/>
    <property type="molecule type" value="Genomic_DNA"/>
</dbReference>
<dbReference type="InterPro" id="IPR046960">
    <property type="entry name" value="PPR_At4g14850-like_plant"/>
</dbReference>
<proteinExistence type="predicted"/>
<feature type="repeat" description="PPR" evidence="2">
    <location>
        <begin position="376"/>
        <end position="410"/>
    </location>
</feature>
<protein>
    <submittedName>
        <fullName evidence="3">Uncharacterized protein</fullName>
    </submittedName>
</protein>
<dbReference type="NCBIfam" id="TIGR00756">
    <property type="entry name" value="PPR"/>
    <property type="match status" value="2"/>
</dbReference>
<dbReference type="Pfam" id="PF13041">
    <property type="entry name" value="PPR_2"/>
    <property type="match status" value="3"/>
</dbReference>
<dbReference type="GO" id="GO:0003723">
    <property type="term" value="F:RNA binding"/>
    <property type="evidence" value="ECO:0007669"/>
    <property type="project" value="InterPro"/>
</dbReference>
<keyword evidence="1" id="KW-0677">Repeat</keyword>
<dbReference type="Pfam" id="PF01535">
    <property type="entry name" value="PPR"/>
    <property type="match status" value="4"/>
</dbReference>
<dbReference type="InterPro" id="IPR011990">
    <property type="entry name" value="TPR-like_helical_dom_sf"/>
</dbReference>
<gene>
    <name evidence="3" type="ORF">CJ030_MR4G025272</name>
</gene>
<dbReference type="OrthoDB" id="1663914at2759"/>
<dbReference type="FunFam" id="1.25.40.10:FF:000738">
    <property type="entry name" value="Pentatricopeptide repeat-containing protein chloroplastic"/>
    <property type="match status" value="1"/>
</dbReference>
<keyword evidence="4" id="KW-1185">Reference proteome</keyword>
<dbReference type="Gene3D" id="1.25.40.10">
    <property type="entry name" value="Tetratricopeptide repeat domain"/>
    <property type="match status" value="6"/>
</dbReference>
<dbReference type="SUPFAM" id="SSF48452">
    <property type="entry name" value="TPR-like"/>
    <property type="match status" value="1"/>
</dbReference>
<reference evidence="3 4" key="1">
    <citation type="journal article" date="2019" name="Plant Biotechnol. J.">
        <title>The red bayberry genome and genetic basis of sex determination.</title>
        <authorList>
            <person name="Jia H.M."/>
            <person name="Jia H.J."/>
            <person name="Cai Q.L."/>
            <person name="Wang Y."/>
            <person name="Zhao H.B."/>
            <person name="Yang W.F."/>
            <person name="Wang G.Y."/>
            <person name="Li Y.H."/>
            <person name="Zhan D.L."/>
            <person name="Shen Y.T."/>
            <person name="Niu Q.F."/>
            <person name="Chang L."/>
            <person name="Qiu J."/>
            <person name="Zhao L."/>
            <person name="Xie H.B."/>
            <person name="Fu W.Y."/>
            <person name="Jin J."/>
            <person name="Li X.W."/>
            <person name="Jiao Y."/>
            <person name="Zhou C.C."/>
            <person name="Tu T."/>
            <person name="Chai C.Y."/>
            <person name="Gao J.L."/>
            <person name="Fan L.J."/>
            <person name="van de Weg E."/>
            <person name="Wang J.Y."/>
            <person name="Gao Z.S."/>
        </authorList>
    </citation>
    <scope>NUCLEOTIDE SEQUENCE [LARGE SCALE GENOMIC DNA]</scope>
    <source>
        <tissue evidence="3">Leaves</tissue>
    </source>
</reference>
<dbReference type="FunFam" id="1.25.40.10:FF:000196">
    <property type="entry name" value="Pentatricopeptide repeat-containing protein At4g14850"/>
    <property type="match status" value="1"/>
</dbReference>
<comment type="caution">
    <text evidence="3">The sequence shown here is derived from an EMBL/GenBank/DDBJ whole genome shotgun (WGS) entry which is preliminary data.</text>
</comment>
<dbReference type="Pfam" id="PF20431">
    <property type="entry name" value="E_motif"/>
    <property type="match status" value="1"/>
</dbReference>
<accession>A0A6A1VUZ3</accession>